<evidence type="ECO:0000256" key="9">
    <source>
        <dbReference type="ARBA" id="ARBA00034808"/>
    </source>
</evidence>
<gene>
    <name evidence="14" type="primary">pcrA_21</name>
    <name evidence="14" type="ORF">SDC9_75593</name>
</gene>
<dbReference type="Gene3D" id="1.10.10.160">
    <property type="match status" value="1"/>
</dbReference>
<proteinExistence type="inferred from homology"/>
<comment type="caution">
    <text evidence="14">The sequence shown here is derived from an EMBL/GenBank/DDBJ whole genome shotgun (WGS) entry which is preliminary data.</text>
</comment>
<evidence type="ECO:0000256" key="5">
    <source>
        <dbReference type="ARBA" id="ARBA00022840"/>
    </source>
</evidence>
<organism evidence="14">
    <name type="scientific">bioreactor metagenome</name>
    <dbReference type="NCBI Taxonomy" id="1076179"/>
    <lineage>
        <taxon>unclassified sequences</taxon>
        <taxon>metagenomes</taxon>
        <taxon>ecological metagenomes</taxon>
    </lineage>
</organism>
<keyword evidence="3 14" id="KW-0378">Hydrolase</keyword>
<evidence type="ECO:0000259" key="12">
    <source>
        <dbReference type="PROSITE" id="PS51198"/>
    </source>
</evidence>
<dbReference type="PROSITE" id="PS51198">
    <property type="entry name" value="UVRD_HELICASE_ATP_BIND"/>
    <property type="match status" value="1"/>
</dbReference>
<feature type="region of interest" description="Disordered" evidence="11">
    <location>
        <begin position="685"/>
        <end position="735"/>
    </location>
</feature>
<dbReference type="Gene3D" id="1.10.486.10">
    <property type="entry name" value="PCRA, domain 4"/>
    <property type="match status" value="1"/>
</dbReference>
<dbReference type="GO" id="GO:0016887">
    <property type="term" value="F:ATP hydrolysis activity"/>
    <property type="evidence" value="ECO:0007669"/>
    <property type="project" value="RHEA"/>
</dbReference>
<evidence type="ECO:0000256" key="6">
    <source>
        <dbReference type="ARBA" id="ARBA00023125"/>
    </source>
</evidence>
<comment type="similarity">
    <text evidence="1">Belongs to the helicase family. UvrD subfamily.</text>
</comment>
<evidence type="ECO:0000256" key="4">
    <source>
        <dbReference type="ARBA" id="ARBA00022806"/>
    </source>
</evidence>
<evidence type="ECO:0000256" key="10">
    <source>
        <dbReference type="ARBA" id="ARBA00048988"/>
    </source>
</evidence>
<dbReference type="InterPro" id="IPR000212">
    <property type="entry name" value="DNA_helicase_UvrD/REP"/>
</dbReference>
<dbReference type="PROSITE" id="PS51217">
    <property type="entry name" value="UVRD_HELICASE_CTER"/>
    <property type="match status" value="1"/>
</dbReference>
<dbReference type="AlphaFoldDB" id="A0A644YSK8"/>
<name>A0A644YSK8_9ZZZZ</name>
<protein>
    <recommendedName>
        <fullName evidence="9">DNA 3'-5' helicase</fullName>
        <ecNumber evidence="9">5.6.2.4</ecNumber>
    </recommendedName>
</protein>
<dbReference type="InterPro" id="IPR013986">
    <property type="entry name" value="DExx_box_DNA_helicase_dom_sf"/>
</dbReference>
<dbReference type="GO" id="GO:0043138">
    <property type="term" value="F:3'-5' DNA helicase activity"/>
    <property type="evidence" value="ECO:0007669"/>
    <property type="project" value="UniProtKB-EC"/>
</dbReference>
<dbReference type="SUPFAM" id="SSF52540">
    <property type="entry name" value="P-loop containing nucleoside triphosphate hydrolases"/>
    <property type="match status" value="1"/>
</dbReference>
<accession>A0A644YSK8</accession>
<comment type="catalytic activity">
    <reaction evidence="10">
        <text>ATP + H2O = ADP + phosphate + H(+)</text>
        <dbReference type="Rhea" id="RHEA:13065"/>
        <dbReference type="ChEBI" id="CHEBI:15377"/>
        <dbReference type="ChEBI" id="CHEBI:15378"/>
        <dbReference type="ChEBI" id="CHEBI:30616"/>
        <dbReference type="ChEBI" id="CHEBI:43474"/>
        <dbReference type="ChEBI" id="CHEBI:456216"/>
        <dbReference type="EC" id="5.6.2.4"/>
    </reaction>
</comment>
<comment type="catalytic activity">
    <reaction evidence="8">
        <text>Couples ATP hydrolysis with the unwinding of duplex DNA by translocating in the 3'-5' direction.</text>
        <dbReference type="EC" id="5.6.2.4"/>
    </reaction>
</comment>
<evidence type="ECO:0000259" key="13">
    <source>
        <dbReference type="PROSITE" id="PS51217"/>
    </source>
</evidence>
<evidence type="ECO:0000313" key="14">
    <source>
        <dbReference type="EMBL" id="MPM29054.1"/>
    </source>
</evidence>
<feature type="domain" description="UvrD-like helicase C-terminal" evidence="13">
    <location>
        <begin position="296"/>
        <end position="597"/>
    </location>
</feature>
<dbReference type="Gene3D" id="3.40.50.300">
    <property type="entry name" value="P-loop containing nucleotide triphosphate hydrolases"/>
    <property type="match status" value="2"/>
</dbReference>
<dbReference type="PANTHER" id="PTHR11070:SF2">
    <property type="entry name" value="ATP-DEPENDENT DNA HELICASE SRS2"/>
    <property type="match status" value="1"/>
</dbReference>
<evidence type="ECO:0000256" key="1">
    <source>
        <dbReference type="ARBA" id="ARBA00009922"/>
    </source>
</evidence>
<evidence type="ECO:0000256" key="8">
    <source>
        <dbReference type="ARBA" id="ARBA00034617"/>
    </source>
</evidence>
<dbReference type="InterPro" id="IPR014017">
    <property type="entry name" value="DNA_helicase_UvrD-like_C"/>
</dbReference>
<dbReference type="Pfam" id="PF00580">
    <property type="entry name" value="UvrD-helicase"/>
    <property type="match status" value="1"/>
</dbReference>
<keyword evidence="5" id="KW-0067">ATP-binding</keyword>
<dbReference type="CDD" id="cd17932">
    <property type="entry name" value="DEXQc_UvrD"/>
    <property type="match status" value="1"/>
</dbReference>
<dbReference type="GO" id="GO:0005829">
    <property type="term" value="C:cytosol"/>
    <property type="evidence" value="ECO:0007669"/>
    <property type="project" value="TreeGrafter"/>
</dbReference>
<dbReference type="GO" id="GO:0000725">
    <property type="term" value="P:recombinational repair"/>
    <property type="evidence" value="ECO:0007669"/>
    <property type="project" value="TreeGrafter"/>
</dbReference>
<dbReference type="InterPro" id="IPR027417">
    <property type="entry name" value="P-loop_NTPase"/>
</dbReference>
<dbReference type="GO" id="GO:0033202">
    <property type="term" value="C:DNA helicase complex"/>
    <property type="evidence" value="ECO:0007669"/>
    <property type="project" value="TreeGrafter"/>
</dbReference>
<dbReference type="Pfam" id="PF13361">
    <property type="entry name" value="UvrD_C"/>
    <property type="match status" value="1"/>
</dbReference>
<evidence type="ECO:0000256" key="3">
    <source>
        <dbReference type="ARBA" id="ARBA00022801"/>
    </source>
</evidence>
<dbReference type="GO" id="GO:0005524">
    <property type="term" value="F:ATP binding"/>
    <property type="evidence" value="ECO:0007669"/>
    <property type="project" value="UniProtKB-KW"/>
</dbReference>
<dbReference type="EC" id="5.6.2.4" evidence="9"/>
<dbReference type="PANTHER" id="PTHR11070">
    <property type="entry name" value="UVRD / RECB / PCRA DNA HELICASE FAMILY MEMBER"/>
    <property type="match status" value="1"/>
</dbReference>
<evidence type="ECO:0000256" key="7">
    <source>
        <dbReference type="ARBA" id="ARBA00023235"/>
    </source>
</evidence>
<evidence type="ECO:0000256" key="2">
    <source>
        <dbReference type="ARBA" id="ARBA00022741"/>
    </source>
</evidence>
<sequence length="790" mass="88529">MKGEFLTITEGLNAAQKQAVEEFEGPSLIIAGAGSGKTRVLTCRIANILNHGHRASSVLALTFTNKASKEMKERISSLVGKDNARWLWMGTFHSVFVRFLREDAGLLGFPSAFTIYDTSDSRSAIRNCIRDLNLDEKFYKPASVLSRISMAKNNLVTSATYINTPALQQNDAVAKMPRIGEIYAMYEKRCRQSGAMDFDDILLYTNILLRDFPEVLEKLRNRFSFILVDEYQDTNYAQYLIVKKLSSGHRNLCVVGDDAQSIYAFRGARIENILNFRKDYPEAKEFRLEQNYRSTQVIVKAANSLIAKNSNQLKKECFSAEEGGDKIEIVKAYTDQEEAFLVAGSIVSRIFSDKVPYSEFAILYRTNAQSRAIEEALRKRSLPYRIYGGNSFYDRAEVKDVLAYLRLLVNPKDDEAFRRVVNNPGRGIGTTSLGYLSAAAGEAGISLWEAVVSNMEESEVKADLEKHGLKSAATNKIAEFCRMIGQVRGKASVVNAYDVAMEIFILSGYATMLKSDNSIEGQTRAENVEELFNSIKSFVEEAVANAEMDEESGSEIRPSFLLSDFLETISLMSVVDENDKEDDTNKVSLMTVHSAKGLEFGHVYIIGLEENLFPSVNSSGSETEVEEERRLMYVALTRAKRSVTISYAQTRFRWGSHVTYPPSRFLKEIDKQCLNWPDSDNKVLTGGVGGESFQPRQRVWREERSSGSSASVAPFIKRQTTPPPKPPDPDFQADPVSKLKQGLKVEHDRFGFGQILSIEGDPLNLKAIVDFEQGGRKVLLLKFAKLRVVD</sequence>
<dbReference type="GO" id="GO:0003677">
    <property type="term" value="F:DNA binding"/>
    <property type="evidence" value="ECO:0007669"/>
    <property type="project" value="UniProtKB-KW"/>
</dbReference>
<keyword evidence="2" id="KW-0547">Nucleotide-binding</keyword>
<dbReference type="EMBL" id="VSSQ01005412">
    <property type="protein sequence ID" value="MPM29054.1"/>
    <property type="molecule type" value="Genomic_DNA"/>
</dbReference>
<keyword evidence="4 14" id="KW-0347">Helicase</keyword>
<keyword evidence="7" id="KW-0413">Isomerase</keyword>
<feature type="domain" description="UvrD-like helicase ATP-binding" evidence="12">
    <location>
        <begin position="10"/>
        <end position="295"/>
    </location>
</feature>
<keyword evidence="6" id="KW-0238">DNA-binding</keyword>
<reference evidence="14" key="1">
    <citation type="submission" date="2019-08" db="EMBL/GenBank/DDBJ databases">
        <authorList>
            <person name="Kucharzyk K."/>
            <person name="Murdoch R.W."/>
            <person name="Higgins S."/>
            <person name="Loffler F."/>
        </authorList>
    </citation>
    <scope>NUCLEOTIDE SEQUENCE</scope>
</reference>
<evidence type="ECO:0000256" key="11">
    <source>
        <dbReference type="SAM" id="MobiDB-lite"/>
    </source>
</evidence>
<dbReference type="InterPro" id="IPR014016">
    <property type="entry name" value="UvrD-like_ATP-bd"/>
</dbReference>